<protein>
    <submittedName>
        <fullName evidence="1">Uncharacterized protein</fullName>
    </submittedName>
</protein>
<reference evidence="1 2" key="2">
    <citation type="submission" date="2018-12" db="EMBL/GenBank/DDBJ databases">
        <title>Nakamurella antarcticus sp. nov., isolated from Antarctica South Shetland Islands soil.</title>
        <authorList>
            <person name="Peng F."/>
        </authorList>
    </citation>
    <scope>NUCLEOTIDE SEQUENCE [LARGE SCALE GENOMIC DNA]</scope>
    <source>
        <strain evidence="1 2">S14-144</strain>
    </source>
</reference>
<dbReference type="Proteomes" id="UP000268084">
    <property type="component" value="Chromosome"/>
</dbReference>
<organism evidence="1 2">
    <name type="scientific">Nakamurella antarctica</name>
    <dbReference type="NCBI Taxonomy" id="1902245"/>
    <lineage>
        <taxon>Bacteria</taxon>
        <taxon>Bacillati</taxon>
        <taxon>Actinomycetota</taxon>
        <taxon>Actinomycetes</taxon>
        <taxon>Nakamurellales</taxon>
        <taxon>Nakamurellaceae</taxon>
        <taxon>Nakamurella</taxon>
    </lineage>
</organism>
<reference evidence="1 2" key="1">
    <citation type="submission" date="2018-11" db="EMBL/GenBank/DDBJ databases">
        <authorList>
            <person name="Da X."/>
        </authorList>
    </citation>
    <scope>NUCLEOTIDE SEQUENCE [LARGE SCALE GENOMIC DNA]</scope>
    <source>
        <strain evidence="1 2">S14-144</strain>
    </source>
</reference>
<proteinExistence type="predicted"/>
<dbReference type="EMBL" id="CP034170">
    <property type="protein sequence ID" value="AZI58385.1"/>
    <property type="molecule type" value="Genomic_DNA"/>
</dbReference>
<dbReference type="AlphaFoldDB" id="A0A3G8ZNL9"/>
<dbReference type="RefSeq" id="WP_124799294.1">
    <property type="nucleotide sequence ID" value="NZ_CP034170.1"/>
</dbReference>
<sequence>MTTDPSDPVAEFRRLVAGRKLTVIFPGDLVEIDGFPDGMTANRVLETTADADGNLLPIWEETENYISTTQTEEI</sequence>
<evidence type="ECO:0000313" key="2">
    <source>
        <dbReference type="Proteomes" id="UP000268084"/>
    </source>
</evidence>
<dbReference type="KEGG" id="nak:EH165_09775"/>
<evidence type="ECO:0000313" key="1">
    <source>
        <dbReference type="EMBL" id="AZI58385.1"/>
    </source>
</evidence>
<keyword evidence="2" id="KW-1185">Reference proteome</keyword>
<name>A0A3G8ZNL9_9ACTN</name>
<accession>A0A3G8ZNL9</accession>
<gene>
    <name evidence="1" type="ORF">EH165_09775</name>
</gene>